<dbReference type="Proteomes" id="UP000051717">
    <property type="component" value="Unassembled WGS sequence"/>
</dbReference>
<dbReference type="EMBL" id="LJUI01000182">
    <property type="protein sequence ID" value="KPK65692.1"/>
    <property type="molecule type" value="Genomic_DNA"/>
</dbReference>
<dbReference type="AlphaFoldDB" id="A0A0S8G1A2"/>
<evidence type="ECO:0000313" key="2">
    <source>
        <dbReference type="Proteomes" id="UP000051717"/>
    </source>
</evidence>
<evidence type="ECO:0000313" key="1">
    <source>
        <dbReference type="EMBL" id="KPK65692.1"/>
    </source>
</evidence>
<proteinExistence type="predicted"/>
<gene>
    <name evidence="1" type="ORF">AMJ82_12235</name>
</gene>
<protein>
    <submittedName>
        <fullName evidence="1">Uncharacterized protein</fullName>
    </submittedName>
</protein>
<comment type="caution">
    <text evidence="1">The sequence shown here is derived from an EMBL/GenBank/DDBJ whole genome shotgun (WGS) entry which is preliminary data.</text>
</comment>
<reference evidence="1 2" key="1">
    <citation type="journal article" date="2015" name="Microbiome">
        <title>Genomic resolution of linkages in carbon, nitrogen, and sulfur cycling among widespread estuary sediment bacteria.</title>
        <authorList>
            <person name="Baker B.J."/>
            <person name="Lazar C.S."/>
            <person name="Teske A.P."/>
            <person name="Dick G.J."/>
        </authorList>
    </citation>
    <scope>NUCLEOTIDE SEQUENCE [LARGE SCALE GENOMIC DNA]</scope>
    <source>
        <strain evidence="1">SM23_40</strain>
    </source>
</reference>
<name>A0A0S8G1A2_UNCT6</name>
<accession>A0A0S8G1A2</accession>
<organism evidence="1 2">
    <name type="scientific">candidate division TA06 bacterium SM23_40</name>
    <dbReference type="NCBI Taxonomy" id="1703774"/>
    <lineage>
        <taxon>Bacteria</taxon>
        <taxon>Bacteria division TA06</taxon>
    </lineage>
</organism>
<sequence>MADVEVLLLEAREDLACSNCGTTQEHRVRLYYNVTRRELHVSKQCKCDTAGTAYVEHFDVGTVMR</sequence>